<dbReference type="InterPro" id="IPR036770">
    <property type="entry name" value="Ankyrin_rpt-contain_sf"/>
</dbReference>
<dbReference type="EMBL" id="NCKW01000132">
    <property type="protein sequence ID" value="POM81230.1"/>
    <property type="molecule type" value="Genomic_DNA"/>
</dbReference>
<dbReference type="Gene3D" id="1.25.40.20">
    <property type="entry name" value="Ankyrin repeat-containing domain"/>
    <property type="match status" value="2"/>
</dbReference>
<dbReference type="PANTHER" id="PTHR46586">
    <property type="entry name" value="ANKYRIN REPEAT-CONTAINING PROTEIN"/>
    <property type="match status" value="1"/>
</dbReference>
<dbReference type="InterPro" id="IPR052050">
    <property type="entry name" value="SecEffector_AnkRepeat"/>
</dbReference>
<evidence type="ECO:0008006" key="3">
    <source>
        <dbReference type="Google" id="ProtNLM"/>
    </source>
</evidence>
<evidence type="ECO:0000313" key="2">
    <source>
        <dbReference type="Proteomes" id="UP000237271"/>
    </source>
</evidence>
<dbReference type="Pfam" id="PF12796">
    <property type="entry name" value="Ank_2"/>
    <property type="match status" value="1"/>
</dbReference>
<sequence length="519" mass="57856">MLWTNRFYYQDQFAKGMIEACKHAQVNTVQWLVNQFSGCVVPPQAVEAAAQRGKRDILQFLLTIHEEHKKVSMPGAPICMDKAHQVKFWESNALLAAAEGGHGELVVWMYTDVFNGFYMQSNQEVMDELARHGDMDAVRRLVSEGWQPPRIDFAAEGGNLAMVQWLLDEHRVVGKQWALKNAAAKGHLEVAKLLVNENMVHLDGEAFCDAAANGHLSVVQWLKENNLGWSMAYKAMDLAATNGHLEIVQYLHNDCSVSCTHRTMRGAASNGHLHVVEWLHVHFSNHPSIDLYEAGSKQQFNTTSTDVAAMNGHLHVMKYLHNVALSMETTTTVAVSQLAGVEDETIFEKTAPTCTPASIQFAASGGHLNVLRWLHDNYWTEPSVDIMDAAATSGNLEMIKWLHEHTAAKFSRAAMDGAAKEGHLAVVQWLHENLSEGCTVKAVDDAAVMGHLNVVQWLLENCNEGCSPKALHGAVSGDHFDMALLLATKFPKIVNNAEYEFIDNRYIRAWMEEVYPPYD</sequence>
<keyword evidence="2" id="KW-1185">Reference proteome</keyword>
<proteinExistence type="predicted"/>
<gene>
    <name evidence="1" type="ORF">PHPALM_829</name>
</gene>
<name>A0A2P4YTU7_9STRA</name>
<dbReference type="AlphaFoldDB" id="A0A2P4YTU7"/>
<reference evidence="1 2" key="1">
    <citation type="journal article" date="2017" name="Genome Biol. Evol.">
        <title>Phytophthora megakarya and P. palmivora, closely related causal agents of cacao black pod rot, underwent increases in genome sizes and gene numbers by different mechanisms.</title>
        <authorList>
            <person name="Ali S.S."/>
            <person name="Shao J."/>
            <person name="Lary D.J."/>
            <person name="Kronmiller B."/>
            <person name="Shen D."/>
            <person name="Strem M.D."/>
            <person name="Amoako-Attah I."/>
            <person name="Akrofi A.Y."/>
            <person name="Begoude B.A."/>
            <person name="Ten Hoopen G.M."/>
            <person name="Coulibaly K."/>
            <person name="Kebe B.I."/>
            <person name="Melnick R.L."/>
            <person name="Guiltinan M.J."/>
            <person name="Tyler B.M."/>
            <person name="Meinhardt L.W."/>
            <person name="Bailey B.A."/>
        </authorList>
    </citation>
    <scope>NUCLEOTIDE SEQUENCE [LARGE SCALE GENOMIC DNA]</scope>
    <source>
        <strain evidence="2">sbr112.9</strain>
    </source>
</reference>
<protein>
    <recommendedName>
        <fullName evidence="3">Ankyrin repeat-containing domain</fullName>
    </recommendedName>
</protein>
<dbReference type="SUPFAM" id="SSF48403">
    <property type="entry name" value="Ankyrin repeat"/>
    <property type="match status" value="1"/>
</dbReference>
<dbReference type="PANTHER" id="PTHR46586:SF3">
    <property type="entry name" value="ANKYRIN REPEAT-CONTAINING PROTEIN"/>
    <property type="match status" value="1"/>
</dbReference>
<comment type="caution">
    <text evidence="1">The sequence shown here is derived from an EMBL/GenBank/DDBJ whole genome shotgun (WGS) entry which is preliminary data.</text>
</comment>
<dbReference type="OrthoDB" id="90993at2759"/>
<organism evidence="1 2">
    <name type="scientific">Phytophthora palmivora</name>
    <dbReference type="NCBI Taxonomy" id="4796"/>
    <lineage>
        <taxon>Eukaryota</taxon>
        <taxon>Sar</taxon>
        <taxon>Stramenopiles</taxon>
        <taxon>Oomycota</taxon>
        <taxon>Peronosporomycetes</taxon>
        <taxon>Peronosporales</taxon>
        <taxon>Peronosporaceae</taxon>
        <taxon>Phytophthora</taxon>
    </lineage>
</organism>
<accession>A0A2P4YTU7</accession>
<evidence type="ECO:0000313" key="1">
    <source>
        <dbReference type="EMBL" id="POM81230.1"/>
    </source>
</evidence>
<dbReference type="InterPro" id="IPR002110">
    <property type="entry name" value="Ankyrin_rpt"/>
</dbReference>
<dbReference type="Proteomes" id="UP000237271">
    <property type="component" value="Unassembled WGS sequence"/>
</dbReference>